<accession>A0A2X0IBW3</accession>
<feature type="transmembrane region" description="Helical" evidence="5">
    <location>
        <begin position="106"/>
        <end position="127"/>
    </location>
</feature>
<dbReference type="Proteomes" id="UP000248889">
    <property type="component" value="Unassembled WGS sequence"/>
</dbReference>
<name>A0A2X0IBW3_9ACTN</name>
<dbReference type="Pfam" id="PF02656">
    <property type="entry name" value="DUF202"/>
    <property type="match status" value="1"/>
</dbReference>
<feature type="transmembrane region" description="Helical" evidence="5">
    <location>
        <begin position="65"/>
        <end position="86"/>
    </location>
</feature>
<reference evidence="7 8" key="1">
    <citation type="submission" date="2018-06" db="EMBL/GenBank/DDBJ databases">
        <title>Streptacidiphilus pinicola sp. nov., isolated from pine grove soil.</title>
        <authorList>
            <person name="Roh S.G."/>
            <person name="Park S."/>
            <person name="Kim M.-K."/>
            <person name="Yun B.-R."/>
            <person name="Park J."/>
            <person name="Kim M.J."/>
            <person name="Kim Y.S."/>
            <person name="Kim S.B."/>
        </authorList>
    </citation>
    <scope>NUCLEOTIDE SEQUENCE [LARGE SCALE GENOMIC DNA]</scope>
    <source>
        <strain evidence="7 8">MMS16-CNU450</strain>
    </source>
</reference>
<dbReference type="GO" id="GO:0012505">
    <property type="term" value="C:endomembrane system"/>
    <property type="evidence" value="ECO:0007669"/>
    <property type="project" value="UniProtKB-SubCell"/>
</dbReference>
<evidence type="ECO:0000259" key="6">
    <source>
        <dbReference type="Pfam" id="PF02656"/>
    </source>
</evidence>
<feature type="domain" description="DUF202" evidence="6">
    <location>
        <begin position="26"/>
        <end position="92"/>
    </location>
</feature>
<gene>
    <name evidence="7" type="ORF">DN069_27655</name>
</gene>
<proteinExistence type="predicted"/>
<dbReference type="InterPro" id="IPR003807">
    <property type="entry name" value="DUF202"/>
</dbReference>
<protein>
    <recommendedName>
        <fullName evidence="6">DUF202 domain-containing protein</fullName>
    </recommendedName>
</protein>
<evidence type="ECO:0000256" key="5">
    <source>
        <dbReference type="SAM" id="Phobius"/>
    </source>
</evidence>
<organism evidence="7 8">
    <name type="scientific">Streptacidiphilus pinicola</name>
    <dbReference type="NCBI Taxonomy" id="2219663"/>
    <lineage>
        <taxon>Bacteria</taxon>
        <taxon>Bacillati</taxon>
        <taxon>Actinomycetota</taxon>
        <taxon>Actinomycetes</taxon>
        <taxon>Kitasatosporales</taxon>
        <taxon>Streptomycetaceae</taxon>
        <taxon>Streptacidiphilus</taxon>
    </lineage>
</organism>
<keyword evidence="8" id="KW-1185">Reference proteome</keyword>
<evidence type="ECO:0000313" key="8">
    <source>
        <dbReference type="Proteomes" id="UP000248889"/>
    </source>
</evidence>
<dbReference type="EMBL" id="QKYN01000114">
    <property type="protein sequence ID" value="RAG82444.1"/>
    <property type="molecule type" value="Genomic_DNA"/>
</dbReference>
<evidence type="ECO:0000256" key="3">
    <source>
        <dbReference type="ARBA" id="ARBA00022989"/>
    </source>
</evidence>
<dbReference type="OrthoDB" id="582337at2"/>
<dbReference type="AlphaFoldDB" id="A0A2X0IBW3"/>
<evidence type="ECO:0000313" key="7">
    <source>
        <dbReference type="EMBL" id="RAG82444.1"/>
    </source>
</evidence>
<feature type="transmembrane region" description="Helical" evidence="5">
    <location>
        <begin position="35"/>
        <end position="59"/>
    </location>
</feature>
<sequence>MSTAAASGRMQSSGAGGVLPAGGERRDVLAAERTFLAWIRTCLALLAGGAALGTFPALPHPTARAVLGVACMGCAGALAVSACRAWGRVRRAAADPFVPGPRSAQVLTAAVLVAAVALSAASTARLFGDGPHRPPTAHHLDR</sequence>
<evidence type="ECO:0000256" key="4">
    <source>
        <dbReference type="ARBA" id="ARBA00023136"/>
    </source>
</evidence>
<comment type="subcellular location">
    <subcellularLocation>
        <location evidence="1">Endomembrane system</location>
        <topology evidence="1">Multi-pass membrane protein</topology>
    </subcellularLocation>
</comment>
<keyword evidence="2 5" id="KW-0812">Transmembrane</keyword>
<keyword evidence="4 5" id="KW-0472">Membrane</keyword>
<comment type="caution">
    <text evidence="7">The sequence shown here is derived from an EMBL/GenBank/DDBJ whole genome shotgun (WGS) entry which is preliminary data.</text>
</comment>
<evidence type="ECO:0000256" key="2">
    <source>
        <dbReference type="ARBA" id="ARBA00022692"/>
    </source>
</evidence>
<keyword evidence="3 5" id="KW-1133">Transmembrane helix</keyword>
<evidence type="ECO:0000256" key="1">
    <source>
        <dbReference type="ARBA" id="ARBA00004127"/>
    </source>
</evidence>